<reference evidence="2" key="1">
    <citation type="submission" date="2018-08" db="EMBL/GenBank/DDBJ databases">
        <authorList>
            <person name="Im W.T."/>
        </authorList>
    </citation>
    <scope>NUCLEOTIDE SEQUENCE [LARGE SCALE GENOMIC DNA]</scope>
    <source>
        <strain evidence="2">LA-28</strain>
    </source>
</reference>
<dbReference type="NCBIfam" id="NF033572">
    <property type="entry name" value="transpos_ISKra4"/>
    <property type="match status" value="1"/>
</dbReference>
<evidence type="ECO:0000313" key="1">
    <source>
        <dbReference type="EMBL" id="RFC64713.1"/>
    </source>
</evidence>
<accession>A0A371X681</accession>
<dbReference type="AlphaFoldDB" id="A0A371X681"/>
<proteinExistence type="predicted"/>
<name>A0A371X681_9HYPH</name>
<comment type="caution">
    <text evidence="1">The sequence shown here is derived from an EMBL/GenBank/DDBJ whole genome shotgun (WGS) entry which is preliminary data.</text>
</comment>
<protein>
    <submittedName>
        <fullName evidence="1">ISKra4 family transposase</fullName>
    </submittedName>
</protein>
<keyword evidence="2" id="KW-1185">Reference proteome</keyword>
<gene>
    <name evidence="1" type="ORF">DY251_19080</name>
</gene>
<organism evidence="1 2">
    <name type="scientific">Mesorhizobium denitrificans</name>
    <dbReference type="NCBI Taxonomy" id="2294114"/>
    <lineage>
        <taxon>Bacteria</taxon>
        <taxon>Pseudomonadati</taxon>
        <taxon>Pseudomonadota</taxon>
        <taxon>Alphaproteobacteria</taxon>
        <taxon>Hyphomicrobiales</taxon>
        <taxon>Phyllobacteriaceae</taxon>
        <taxon>Mesorhizobium</taxon>
    </lineage>
</organism>
<dbReference type="Proteomes" id="UP000262379">
    <property type="component" value="Unassembled WGS sequence"/>
</dbReference>
<evidence type="ECO:0000313" key="2">
    <source>
        <dbReference type="Proteomes" id="UP000262379"/>
    </source>
</evidence>
<dbReference type="EMBL" id="QURN01000018">
    <property type="protein sequence ID" value="RFC64713.1"/>
    <property type="molecule type" value="Genomic_DNA"/>
</dbReference>
<sequence>MRFAIQLVTSKADTAVETQEIFSFDRMDEELSIHDLGLALTEAKSALAALQVAIANAQVMNYSLRQRPCSSCRCLRSLKDNRTITVRTCLGKIVLPSPRYEHCRCRSGSGAIAPVASALPERVTPDLLALEARWASLVSYGVTAALLSDVLPIGEAVNASTIRNDALRIAERLESELGPEQEVFISGHRAEWNNMPIPEPPVTIGIDGGYVRSWTNRPTNFEVIVGKSVPEEGPARRFGFVVGHDEKPKRRLHEILVDQGVAMNQEVTFMSDGACNLRDLQRYMRPNAEHVLDYFHITMRITVLQQMARGMPAELSAISPAAVAVLESIKRHLWHGNVDRALALVEDFGDGFDLIRDPPPEVRKLRRYLEEFSRYIGNNADLIPNYAERHRYGEVVSTAFVESTVNQVIAKRFAKKQQMQWTQRGVHLLIQLRTRVLDGTLDTDFKRWRVQPSLPENAIKLAA</sequence>